<dbReference type="OrthoDB" id="2843772at2759"/>
<evidence type="ECO:0000313" key="1">
    <source>
        <dbReference type="EMBL" id="SJL02179.1"/>
    </source>
</evidence>
<keyword evidence="2" id="KW-1185">Reference proteome</keyword>
<name>A0A284R0G3_ARMOS</name>
<sequence length="612" mass="68502">MPQKSVDHNALRQAYLESPSSEGIYIGNPSGLSMHNLQWLPMDDGYGHVLADTSHEAPSHAILLAVLRITGKDCWVYPDGKWKGPTPYTKSLADMKLSCSGAIPRAGVFRDDFQHVIRNLESIRNMIASPGSKKRGALVPVEIGDPKDESGLKVKFQHVLFKDKPVPGVGGMHTRLRTRGQHRWNMDNWPVSSVAAGNALKDMKATHIVDPLPLYDAKDTAVRPELYTSSLVGATVEVRFNLCHWRIMDEDVYVAYVDNMYILPVPAMALPPPGTKFRSNQAKPPTSPRRRVAIEAREFQIAINLLPTAIIPRSMTRRPIDHDALRQCYLQSPSNRGIYIGNPSGLSMHNLQWLPMDGGGHVLADTSHEVPSHAILLTVLRISAQDCWVYHDGRWMGPTAYTKSFADMRLRCSGIIPVAGVFRDDFKHVIKNLESIRNMIASPGSKKRGALVPVQIGDQRDERGLKVRFHHVLFKEKEAGEGGVCTRASAKRQHPWTMENWPPMTTDAAKEALKDIKTTHEVDPLPLYDSKGTAVHPELYTSSLVGATVEVRFNLCHWRIMDEDVYVAYVDNMCILPVPAQVLPSPAKKRHSVQAEHPLTPSKRLRREFDYH</sequence>
<gene>
    <name evidence="1" type="ORF">ARMOST_05505</name>
</gene>
<reference evidence="2" key="1">
    <citation type="journal article" date="2017" name="Nat. Ecol. Evol.">
        <title>Genome expansion and lineage-specific genetic innovations in the forest pathogenic fungi Armillaria.</title>
        <authorList>
            <person name="Sipos G."/>
            <person name="Prasanna A.N."/>
            <person name="Walter M.C."/>
            <person name="O'Connor E."/>
            <person name="Balint B."/>
            <person name="Krizsan K."/>
            <person name="Kiss B."/>
            <person name="Hess J."/>
            <person name="Varga T."/>
            <person name="Slot J."/>
            <person name="Riley R."/>
            <person name="Boka B."/>
            <person name="Rigling D."/>
            <person name="Barry K."/>
            <person name="Lee J."/>
            <person name="Mihaltcheva S."/>
            <person name="LaButti K."/>
            <person name="Lipzen A."/>
            <person name="Waldron R."/>
            <person name="Moloney N.M."/>
            <person name="Sperisen C."/>
            <person name="Kredics L."/>
            <person name="Vagvoelgyi C."/>
            <person name="Patrignani A."/>
            <person name="Fitzpatrick D."/>
            <person name="Nagy I."/>
            <person name="Doyle S."/>
            <person name="Anderson J.B."/>
            <person name="Grigoriev I.V."/>
            <person name="Gueldener U."/>
            <person name="Muensterkoetter M."/>
            <person name="Nagy L.G."/>
        </authorList>
    </citation>
    <scope>NUCLEOTIDE SEQUENCE [LARGE SCALE GENOMIC DNA]</scope>
    <source>
        <strain evidence="2">C18/9</strain>
    </source>
</reference>
<protein>
    <submittedName>
        <fullName evidence="1">Uncharacterized protein</fullName>
    </submittedName>
</protein>
<dbReference type="AlphaFoldDB" id="A0A284R0G3"/>
<proteinExistence type="predicted"/>
<organism evidence="1 2">
    <name type="scientific">Armillaria ostoyae</name>
    <name type="common">Armillaria root rot fungus</name>
    <dbReference type="NCBI Taxonomy" id="47428"/>
    <lineage>
        <taxon>Eukaryota</taxon>
        <taxon>Fungi</taxon>
        <taxon>Dikarya</taxon>
        <taxon>Basidiomycota</taxon>
        <taxon>Agaricomycotina</taxon>
        <taxon>Agaricomycetes</taxon>
        <taxon>Agaricomycetidae</taxon>
        <taxon>Agaricales</taxon>
        <taxon>Marasmiineae</taxon>
        <taxon>Physalacriaceae</taxon>
        <taxon>Armillaria</taxon>
    </lineage>
</organism>
<dbReference type="EMBL" id="FUEG01000003">
    <property type="protein sequence ID" value="SJL02179.1"/>
    <property type="molecule type" value="Genomic_DNA"/>
</dbReference>
<evidence type="ECO:0000313" key="2">
    <source>
        <dbReference type="Proteomes" id="UP000219338"/>
    </source>
</evidence>
<accession>A0A284R0G3</accession>
<dbReference type="Proteomes" id="UP000219338">
    <property type="component" value="Unassembled WGS sequence"/>
</dbReference>